<evidence type="ECO:0000259" key="12">
    <source>
        <dbReference type="PROSITE" id="PS50166"/>
    </source>
</evidence>
<dbReference type="AlphaFoldDB" id="A0A316U980"/>
<dbReference type="GeneID" id="37014124"/>
<comment type="similarity">
    <text evidence="3">Belongs to the importin beta family. Importin beta-1 subfamily.</text>
</comment>
<evidence type="ECO:0000256" key="5">
    <source>
        <dbReference type="ARBA" id="ARBA00022490"/>
    </source>
</evidence>
<dbReference type="GO" id="GO:0031267">
    <property type="term" value="F:small GTPase binding"/>
    <property type="evidence" value="ECO:0007669"/>
    <property type="project" value="InterPro"/>
</dbReference>
<dbReference type="InterPro" id="IPR040122">
    <property type="entry name" value="Importin_beta"/>
</dbReference>
<dbReference type="InterPro" id="IPR001494">
    <property type="entry name" value="Importin-beta_N"/>
</dbReference>
<dbReference type="PANTHER" id="PTHR10527">
    <property type="entry name" value="IMPORTIN BETA"/>
    <property type="match status" value="1"/>
</dbReference>
<evidence type="ECO:0000256" key="2">
    <source>
        <dbReference type="ARBA" id="ARBA00004496"/>
    </source>
</evidence>
<dbReference type="Proteomes" id="UP000245942">
    <property type="component" value="Unassembled WGS sequence"/>
</dbReference>
<evidence type="ECO:0000256" key="6">
    <source>
        <dbReference type="ARBA" id="ARBA00022737"/>
    </source>
</evidence>
<evidence type="ECO:0000256" key="10">
    <source>
        <dbReference type="ARBA" id="ARBA00083566"/>
    </source>
</evidence>
<dbReference type="Pfam" id="PF25574">
    <property type="entry name" value="TPR_IMB1"/>
    <property type="match status" value="1"/>
</dbReference>
<dbReference type="RefSeq" id="XP_025348181.1">
    <property type="nucleotide sequence ID" value="XM_025492390.1"/>
</dbReference>
<dbReference type="PROSITE" id="PS50077">
    <property type="entry name" value="HEAT_REPEAT"/>
    <property type="match status" value="1"/>
</dbReference>
<dbReference type="GO" id="GO:0005737">
    <property type="term" value="C:cytoplasm"/>
    <property type="evidence" value="ECO:0007669"/>
    <property type="project" value="UniProtKB-SubCell"/>
</dbReference>
<comment type="subcellular location">
    <subcellularLocation>
        <location evidence="2">Cytoplasm</location>
    </subcellularLocation>
    <subcellularLocation>
        <location evidence="1">Nucleus envelope</location>
    </subcellularLocation>
</comment>
<dbReference type="InterPro" id="IPR021133">
    <property type="entry name" value="HEAT_type_2"/>
</dbReference>
<keyword evidence="6" id="KW-0677">Repeat</keyword>
<gene>
    <name evidence="13" type="ORF">BCV69DRAFT_282524</name>
</gene>
<accession>A0A316U980</accession>
<dbReference type="Gene3D" id="1.25.10.10">
    <property type="entry name" value="Leucine-rich Repeat Variant"/>
    <property type="match status" value="1"/>
</dbReference>
<dbReference type="STRING" id="1684307.A0A316U980"/>
<dbReference type="SMART" id="SM00185">
    <property type="entry name" value="ARM"/>
    <property type="match status" value="2"/>
</dbReference>
<evidence type="ECO:0000313" key="13">
    <source>
        <dbReference type="EMBL" id="PWN21021.1"/>
    </source>
</evidence>
<name>A0A316U980_9BASI</name>
<evidence type="ECO:0000256" key="3">
    <source>
        <dbReference type="ARBA" id="ARBA00010907"/>
    </source>
</evidence>
<proteinExistence type="inferred from homology"/>
<dbReference type="InterPro" id="IPR011989">
    <property type="entry name" value="ARM-like"/>
</dbReference>
<dbReference type="SUPFAM" id="SSF48371">
    <property type="entry name" value="ARM repeat"/>
    <property type="match status" value="1"/>
</dbReference>
<dbReference type="Pfam" id="PF03810">
    <property type="entry name" value="IBN_N"/>
    <property type="match status" value="1"/>
</dbReference>
<evidence type="ECO:0000256" key="11">
    <source>
        <dbReference type="PROSITE-ProRule" id="PRU00103"/>
    </source>
</evidence>
<dbReference type="InterPro" id="IPR058584">
    <property type="entry name" value="IMB1_TNPO1-like_TPR"/>
</dbReference>
<dbReference type="PROSITE" id="PS50166">
    <property type="entry name" value="IMPORTIN_B_NT"/>
    <property type="match status" value="1"/>
</dbReference>
<protein>
    <recommendedName>
        <fullName evidence="9">Importin-95</fullName>
    </recommendedName>
    <alternativeName>
        <fullName evidence="10">Karyopherin-95</fullName>
    </alternativeName>
</protein>
<keyword evidence="4" id="KW-0813">Transport</keyword>
<dbReference type="GO" id="GO:0005635">
    <property type="term" value="C:nuclear envelope"/>
    <property type="evidence" value="ECO:0007669"/>
    <property type="project" value="UniProtKB-SubCell"/>
</dbReference>
<dbReference type="EMBL" id="KZ819326">
    <property type="protein sequence ID" value="PWN21021.1"/>
    <property type="molecule type" value="Genomic_DNA"/>
</dbReference>
<evidence type="ECO:0000256" key="9">
    <source>
        <dbReference type="ARBA" id="ARBA00079884"/>
    </source>
</evidence>
<dbReference type="OrthoDB" id="10263328at2759"/>
<keyword evidence="7" id="KW-0653">Protein transport</keyword>
<dbReference type="Pfam" id="PF13513">
    <property type="entry name" value="HEAT_EZ"/>
    <property type="match status" value="1"/>
</dbReference>
<keyword evidence="14" id="KW-1185">Reference proteome</keyword>
<dbReference type="InterPro" id="IPR000225">
    <property type="entry name" value="Armadillo"/>
</dbReference>
<keyword evidence="8" id="KW-0539">Nucleus</keyword>
<evidence type="ECO:0000256" key="8">
    <source>
        <dbReference type="ARBA" id="ARBA00023242"/>
    </source>
</evidence>
<evidence type="ECO:0000256" key="7">
    <source>
        <dbReference type="ARBA" id="ARBA00022927"/>
    </source>
</evidence>
<dbReference type="InterPro" id="IPR016024">
    <property type="entry name" value="ARM-type_fold"/>
</dbReference>
<feature type="domain" description="Importin N-terminal" evidence="12">
    <location>
        <begin position="21"/>
        <end position="101"/>
    </location>
</feature>
<keyword evidence="5" id="KW-0963">Cytoplasm</keyword>
<dbReference type="GO" id="GO:0006606">
    <property type="term" value="P:protein import into nucleus"/>
    <property type="evidence" value="ECO:0007669"/>
    <property type="project" value="InterPro"/>
</dbReference>
<evidence type="ECO:0000256" key="1">
    <source>
        <dbReference type="ARBA" id="ARBA00004259"/>
    </source>
</evidence>
<organism evidence="13 14">
    <name type="scientific">Pseudomicrostroma glucosiphilum</name>
    <dbReference type="NCBI Taxonomy" id="1684307"/>
    <lineage>
        <taxon>Eukaryota</taxon>
        <taxon>Fungi</taxon>
        <taxon>Dikarya</taxon>
        <taxon>Basidiomycota</taxon>
        <taxon>Ustilaginomycotina</taxon>
        <taxon>Exobasidiomycetes</taxon>
        <taxon>Microstromatales</taxon>
        <taxon>Microstromatales incertae sedis</taxon>
        <taxon>Pseudomicrostroma</taxon>
    </lineage>
</organism>
<dbReference type="FunFam" id="1.25.10.10:FF:000027">
    <property type="entry name" value="Importin subunit beta-1"/>
    <property type="match status" value="1"/>
</dbReference>
<evidence type="ECO:0000313" key="14">
    <source>
        <dbReference type="Proteomes" id="UP000245942"/>
    </source>
</evidence>
<dbReference type="SMART" id="SM00913">
    <property type="entry name" value="IBN_N"/>
    <property type="match status" value="1"/>
</dbReference>
<sequence>MNAAEVLANTLSPDASIRAAAEKQLEDASRDNFPAYISMLATEMSNDGVDIALRTAAALAIKNSLTAREAPRQEEYTQRWLALPQEGRSETKGKALSTLATPNESVGRNAAQVIAAIAAIEVPAGQWSELIAQLLTAIRDQSNERLRQSALQAIGFVCEQVTSTALSAQSNEILTAVVHGARKDEPSTAVQFAAIQALLNSLEFINDNFEREGERNYIMQVVCEATQSPDVNVKVASYECLVKIMQLYYHQMRYYMEQALFGLTVLGMRDSEQKVALQAVEFWSTVCEEEIELAEEAAEAAEYGEEPYRTCYNFARIALSEITPVIMDLLKLQDEDDDEDDWNVSKAAGTCIGLLANCAQDDIVPLAIPFIEQNISSAEWQARDAAILCFGSILDGPDPTKLTPLVEQALPRVIEMLRDSSVAVKDSAAWTLGRITDLLSQTIQPETQLPNLINALVASLQDEPRISCNCSWALTRLVSEFGAEPDSQSDMDASKGGDGFSATATISPYFELIINSLLQIASRPTNESNSRSAAFEAISTTVDTAPRDCIPHVSTVILQLLERQESLNGMTDQLIGLDDRNNWVEMQASISGVISAALRRLGRELVPLGDRIMTSLLTLIQHGTKIPAVLEDAFLAVGSVVQAFGTEFEKYVEAFLPFLVGAVNNHEATQLCNVAVGVVGDLCHGIESGMAKYSQQIMTSLFEGLQSSVIHRDVKPTILRCFGDMALATGAAFEPYLATTMAVLQQAGSTVLPDEGYAMVDYVNTLREAVAEAFVGVITGFKTVNRVDLIQPYIELVFSFLTFIASYQVERGETLLKACLGLIGDLAGTFPNGELKAALSQPAITELIKAGRSRTMAQSTRKLANYAREEVRKATK</sequence>
<reference evidence="13 14" key="1">
    <citation type="journal article" date="2018" name="Mol. Biol. Evol.">
        <title>Broad Genomic Sampling Reveals a Smut Pathogenic Ancestry of the Fungal Clade Ustilaginomycotina.</title>
        <authorList>
            <person name="Kijpornyongpan T."/>
            <person name="Mondo S.J."/>
            <person name="Barry K."/>
            <person name="Sandor L."/>
            <person name="Lee J."/>
            <person name="Lipzen A."/>
            <person name="Pangilinan J."/>
            <person name="LaButti K."/>
            <person name="Hainaut M."/>
            <person name="Henrissat B."/>
            <person name="Grigoriev I.V."/>
            <person name="Spatafora J.W."/>
            <person name="Aime M.C."/>
        </authorList>
    </citation>
    <scope>NUCLEOTIDE SEQUENCE [LARGE SCALE GENOMIC DNA]</scope>
    <source>
        <strain evidence="13 14">MCA 4718</strain>
    </source>
</reference>
<evidence type="ECO:0000256" key="4">
    <source>
        <dbReference type="ARBA" id="ARBA00022448"/>
    </source>
</evidence>
<feature type="repeat" description="HEAT" evidence="11">
    <location>
        <begin position="409"/>
        <end position="447"/>
    </location>
</feature>